<dbReference type="KEGG" id="ptm:GSPATT00039417001"/>
<proteinExistence type="predicted"/>
<protein>
    <submittedName>
        <fullName evidence="1">Uncharacterized protein</fullName>
    </submittedName>
</protein>
<dbReference type="AlphaFoldDB" id="A0DCQ9"/>
<sequence length="112" mass="13686">MIRRNERFDHKLTKIQNLQYSQNRILKDYRQRKFLFLKQRVEKTIDTQNMKSRIRRLASVHENLMKVKGQIIFQISNKWINKHYVNRISTKLIFLNQQGIKCAININWIATQ</sequence>
<dbReference type="RefSeq" id="XP_001448223.1">
    <property type="nucleotide sequence ID" value="XM_001448186.1"/>
</dbReference>
<name>A0DCQ9_PARTE</name>
<dbReference type="InParanoid" id="A0DCQ9"/>
<dbReference type="Proteomes" id="UP000000600">
    <property type="component" value="Unassembled WGS sequence"/>
</dbReference>
<keyword evidence="2" id="KW-1185">Reference proteome</keyword>
<organism evidence="1 2">
    <name type="scientific">Paramecium tetraurelia</name>
    <dbReference type="NCBI Taxonomy" id="5888"/>
    <lineage>
        <taxon>Eukaryota</taxon>
        <taxon>Sar</taxon>
        <taxon>Alveolata</taxon>
        <taxon>Ciliophora</taxon>
        <taxon>Intramacronucleata</taxon>
        <taxon>Oligohymenophorea</taxon>
        <taxon>Peniculida</taxon>
        <taxon>Parameciidae</taxon>
        <taxon>Paramecium</taxon>
    </lineage>
</organism>
<evidence type="ECO:0000313" key="2">
    <source>
        <dbReference type="Proteomes" id="UP000000600"/>
    </source>
</evidence>
<dbReference type="HOGENOM" id="CLU_2150736_0_0_1"/>
<gene>
    <name evidence="1" type="ORF">GSPATT00039417001</name>
</gene>
<reference evidence="1 2" key="1">
    <citation type="journal article" date="2006" name="Nature">
        <title>Global trends of whole-genome duplications revealed by the ciliate Paramecium tetraurelia.</title>
        <authorList>
            <consortium name="Genoscope"/>
            <person name="Aury J.-M."/>
            <person name="Jaillon O."/>
            <person name="Duret L."/>
            <person name="Noel B."/>
            <person name="Jubin C."/>
            <person name="Porcel B.M."/>
            <person name="Segurens B."/>
            <person name="Daubin V."/>
            <person name="Anthouard V."/>
            <person name="Aiach N."/>
            <person name="Arnaiz O."/>
            <person name="Billaut A."/>
            <person name="Beisson J."/>
            <person name="Blanc I."/>
            <person name="Bouhouche K."/>
            <person name="Camara F."/>
            <person name="Duharcourt S."/>
            <person name="Guigo R."/>
            <person name="Gogendeau D."/>
            <person name="Katinka M."/>
            <person name="Keller A.-M."/>
            <person name="Kissmehl R."/>
            <person name="Klotz C."/>
            <person name="Koll F."/>
            <person name="Le Moue A."/>
            <person name="Lepere C."/>
            <person name="Malinsky S."/>
            <person name="Nowacki M."/>
            <person name="Nowak J.K."/>
            <person name="Plattner H."/>
            <person name="Poulain J."/>
            <person name="Ruiz F."/>
            <person name="Serrano V."/>
            <person name="Zagulski M."/>
            <person name="Dessen P."/>
            <person name="Betermier M."/>
            <person name="Weissenbach J."/>
            <person name="Scarpelli C."/>
            <person name="Schachter V."/>
            <person name="Sperling L."/>
            <person name="Meyer E."/>
            <person name="Cohen J."/>
            <person name="Wincker P."/>
        </authorList>
    </citation>
    <scope>NUCLEOTIDE SEQUENCE [LARGE SCALE GENOMIC DNA]</scope>
    <source>
        <strain evidence="1 2">Stock d4-2</strain>
    </source>
</reference>
<dbReference type="GeneID" id="5034008"/>
<evidence type="ECO:0000313" key="1">
    <source>
        <dbReference type="EMBL" id="CAK80826.1"/>
    </source>
</evidence>
<dbReference type="EMBL" id="CT868379">
    <property type="protein sequence ID" value="CAK80826.1"/>
    <property type="molecule type" value="Genomic_DNA"/>
</dbReference>
<accession>A0DCQ9</accession>